<evidence type="ECO:0000256" key="5">
    <source>
        <dbReference type="ARBA" id="ARBA00022806"/>
    </source>
</evidence>
<dbReference type="GO" id="GO:0003677">
    <property type="term" value="F:DNA binding"/>
    <property type="evidence" value="ECO:0007669"/>
    <property type="project" value="UniProtKB-KW"/>
</dbReference>
<comment type="catalytic activity">
    <reaction evidence="13">
        <text>ATP + H2O = ADP + phosphate + H(+)</text>
        <dbReference type="Rhea" id="RHEA:13065"/>
        <dbReference type="ChEBI" id="CHEBI:15377"/>
        <dbReference type="ChEBI" id="CHEBI:15378"/>
        <dbReference type="ChEBI" id="CHEBI:30616"/>
        <dbReference type="ChEBI" id="CHEBI:43474"/>
        <dbReference type="ChEBI" id="CHEBI:456216"/>
        <dbReference type="EC" id="5.6.2.4"/>
    </reaction>
</comment>
<keyword evidence="2" id="KW-0547">Nucleotide-binding</keyword>
<keyword evidence="4" id="KW-0378">Hydrolase</keyword>
<evidence type="ECO:0000313" key="15">
    <source>
        <dbReference type="EMBL" id="SFV90660.1"/>
    </source>
</evidence>
<evidence type="ECO:0000256" key="6">
    <source>
        <dbReference type="ARBA" id="ARBA00022839"/>
    </source>
</evidence>
<dbReference type="InterPro" id="IPR027417">
    <property type="entry name" value="P-loop_NTPase"/>
</dbReference>
<dbReference type="InterPro" id="IPR000212">
    <property type="entry name" value="DNA_helicase_UvrD/REP"/>
</dbReference>
<evidence type="ECO:0000259" key="14">
    <source>
        <dbReference type="PROSITE" id="PS51198"/>
    </source>
</evidence>
<evidence type="ECO:0000256" key="8">
    <source>
        <dbReference type="ARBA" id="ARBA00023125"/>
    </source>
</evidence>
<organism evidence="15">
    <name type="scientific">hydrothermal vent metagenome</name>
    <dbReference type="NCBI Taxonomy" id="652676"/>
    <lineage>
        <taxon>unclassified sequences</taxon>
        <taxon>metagenomes</taxon>
        <taxon>ecological metagenomes</taxon>
    </lineage>
</organism>
<dbReference type="PROSITE" id="PS51198">
    <property type="entry name" value="UVRD_HELICASE_ATP_BIND"/>
    <property type="match status" value="1"/>
</dbReference>
<dbReference type="InterPro" id="IPR011604">
    <property type="entry name" value="PDDEXK-like_dom_sf"/>
</dbReference>
<keyword evidence="7" id="KW-0067">ATP-binding</keyword>
<dbReference type="GO" id="GO:0005829">
    <property type="term" value="C:cytosol"/>
    <property type="evidence" value="ECO:0007669"/>
    <property type="project" value="TreeGrafter"/>
</dbReference>
<accession>A0A1W1E9R6</accession>
<comment type="catalytic activity">
    <reaction evidence="11">
        <text>Couples ATP hydrolysis with the unwinding of duplex DNA by translocating in the 3'-5' direction.</text>
        <dbReference type="EC" id="5.6.2.4"/>
    </reaction>
</comment>
<evidence type="ECO:0000256" key="4">
    <source>
        <dbReference type="ARBA" id="ARBA00022801"/>
    </source>
</evidence>
<keyword evidence="10" id="KW-0413">Isomerase</keyword>
<dbReference type="InterPro" id="IPR011335">
    <property type="entry name" value="Restrct_endonuc-II-like"/>
</dbReference>
<dbReference type="EMBL" id="FPIB01000019">
    <property type="protein sequence ID" value="SFV90660.1"/>
    <property type="molecule type" value="Genomic_DNA"/>
</dbReference>
<dbReference type="Gene3D" id="3.40.50.300">
    <property type="entry name" value="P-loop containing nucleotide triphosphate hydrolases"/>
    <property type="match status" value="4"/>
</dbReference>
<dbReference type="AlphaFoldDB" id="A0A1W1E9R6"/>
<dbReference type="EC" id="5.6.2.4" evidence="12"/>
<evidence type="ECO:0000256" key="11">
    <source>
        <dbReference type="ARBA" id="ARBA00034617"/>
    </source>
</evidence>
<dbReference type="Pfam" id="PF13361">
    <property type="entry name" value="UvrD_C"/>
    <property type="match status" value="1"/>
</dbReference>
<sequence>MSFKPFLAYSASAGSGKTFALAVRYISLLFMGESPATILAATFTNKAAAEMRQRVLESLKHLGKNEAFLDAVCVQTGMRRETLFAKQPEVLSRFLASTSHIVTLDSFFASILRAASLEIGLEPDFVTKDEPHEKLQMHFLDALEHEGKLGSLVQLALDIEDKRFAKIFDLMQTFYKVDPLLPQPPEATGSIKTLEEKIEQARQRLYESVVASGASKTAMNNFAPASAKTLFAKSVFSKASLSEHRNYKKYIKTHPEIETGYQELKSLLAEWARTKESIVLQAIFDIYSYYRGAVAGSAVATGVLTFDDLAYFTYRLLYESVSREFIYFKIDAKFKHILLDEFQDTSTLQFLLLKPMIDEIFAGKGQGAFRSFFYVGDTKQSLYRFRGGVEELFDKVAKRYNIEIEQMDTNYRSAKAVVEQVNRWFEPVMPGYMPQKSGPNAAEGYVEVIESETLLEEAVAQAKRLMKAGVNVDDIAFLVSTNKDGQALQEACKKEGIATLLKTSSSLKYLPKIAALAAMVSFLFYGERIDAEPLLQRVGKRIDEIDTAWFHPFMSPLQVLDRLVREFGYFDDDPNILKLLEFASAFGDISAFLEEFETSRIAIASHSVHGANIMTIHGSKGLEFPYVIVMDKLTKPNNDTAPLIFHYNDALYIDKILYRTKGREHFDALYAQILEARKASSQKDRLNVLYVALTRAVEGMLVLKKPEGSMFDLLGVAPGTLGTLSVPTEDAQKERDCVTEVLPERVSFYGRLEVKGEEEEEKDDDAINFGIALHYALEMMGSFDAESLDAAMIAVENRYGQRIGNEALEEIRRRIDMLLAYEPFKRLLEGAKISKEQALSYNKELKQLDLLLEYEEHVVVVDYKSSKQYSFKHQEQVARYVKAVASLLRKPTEGVLVYLEKEGISLLNLK</sequence>
<dbReference type="PANTHER" id="PTHR11070">
    <property type="entry name" value="UVRD / RECB / PCRA DNA HELICASE FAMILY MEMBER"/>
    <property type="match status" value="1"/>
</dbReference>
<dbReference type="Pfam" id="PF00580">
    <property type="entry name" value="UvrD-helicase"/>
    <property type="match status" value="1"/>
</dbReference>
<dbReference type="GO" id="GO:0004527">
    <property type="term" value="F:exonuclease activity"/>
    <property type="evidence" value="ECO:0007669"/>
    <property type="project" value="UniProtKB-KW"/>
</dbReference>
<evidence type="ECO:0000256" key="13">
    <source>
        <dbReference type="ARBA" id="ARBA00048988"/>
    </source>
</evidence>
<protein>
    <recommendedName>
        <fullName evidence="12">DNA 3'-5' helicase</fullName>
        <ecNumber evidence="12">5.6.2.4</ecNumber>
    </recommendedName>
</protein>
<evidence type="ECO:0000256" key="7">
    <source>
        <dbReference type="ARBA" id="ARBA00022840"/>
    </source>
</evidence>
<feature type="domain" description="UvrD-like helicase ATP-binding" evidence="14">
    <location>
        <begin position="1"/>
        <end position="414"/>
    </location>
</feature>
<name>A0A1W1E9R6_9ZZZZ</name>
<keyword evidence="6" id="KW-0269">Exonuclease</keyword>
<evidence type="ECO:0000256" key="1">
    <source>
        <dbReference type="ARBA" id="ARBA00022722"/>
    </source>
</evidence>
<keyword evidence="5 15" id="KW-0347">Helicase</keyword>
<evidence type="ECO:0000256" key="9">
    <source>
        <dbReference type="ARBA" id="ARBA00023204"/>
    </source>
</evidence>
<keyword evidence="8" id="KW-0238">DNA-binding</keyword>
<evidence type="ECO:0000256" key="10">
    <source>
        <dbReference type="ARBA" id="ARBA00023235"/>
    </source>
</evidence>
<dbReference type="Gene3D" id="3.90.320.10">
    <property type="match status" value="1"/>
</dbReference>
<dbReference type="GO" id="GO:0005524">
    <property type="term" value="F:ATP binding"/>
    <property type="evidence" value="ECO:0007669"/>
    <property type="project" value="UniProtKB-KW"/>
</dbReference>
<proteinExistence type="predicted"/>
<dbReference type="InterPro" id="IPR014017">
    <property type="entry name" value="DNA_helicase_UvrD-like_C"/>
</dbReference>
<gene>
    <name evidence="15" type="ORF">MNB_SV-4-337</name>
</gene>
<keyword evidence="9" id="KW-0234">DNA repair</keyword>
<dbReference type="SUPFAM" id="SSF52540">
    <property type="entry name" value="P-loop containing nucleoside triphosphate hydrolases"/>
    <property type="match status" value="1"/>
</dbReference>
<dbReference type="PANTHER" id="PTHR11070:SF67">
    <property type="entry name" value="DNA 3'-5' HELICASE"/>
    <property type="match status" value="1"/>
</dbReference>
<dbReference type="InterPro" id="IPR014016">
    <property type="entry name" value="UvrD-like_ATP-bd"/>
</dbReference>
<dbReference type="GO" id="GO:0000725">
    <property type="term" value="P:recombinational repair"/>
    <property type="evidence" value="ECO:0007669"/>
    <property type="project" value="TreeGrafter"/>
</dbReference>
<evidence type="ECO:0000256" key="3">
    <source>
        <dbReference type="ARBA" id="ARBA00022763"/>
    </source>
</evidence>
<evidence type="ECO:0000256" key="12">
    <source>
        <dbReference type="ARBA" id="ARBA00034808"/>
    </source>
</evidence>
<dbReference type="GO" id="GO:0043138">
    <property type="term" value="F:3'-5' DNA helicase activity"/>
    <property type="evidence" value="ECO:0007669"/>
    <property type="project" value="UniProtKB-EC"/>
</dbReference>
<dbReference type="NCBIfam" id="NF010485">
    <property type="entry name" value="PRK13909.1-2"/>
    <property type="match status" value="1"/>
</dbReference>
<evidence type="ECO:0000256" key="2">
    <source>
        <dbReference type="ARBA" id="ARBA00022741"/>
    </source>
</evidence>
<keyword evidence="3" id="KW-0227">DNA damage</keyword>
<dbReference type="SUPFAM" id="SSF52980">
    <property type="entry name" value="Restriction endonuclease-like"/>
    <property type="match status" value="1"/>
</dbReference>
<reference evidence="15" key="1">
    <citation type="submission" date="2016-10" db="EMBL/GenBank/DDBJ databases">
        <authorList>
            <person name="de Groot N.N."/>
        </authorList>
    </citation>
    <scope>NUCLEOTIDE SEQUENCE</scope>
</reference>
<keyword evidence="1" id="KW-0540">Nuclease</keyword>